<organism evidence="2 3">
    <name type="scientific">Nocardia terpenica</name>
    <dbReference type="NCBI Taxonomy" id="455432"/>
    <lineage>
        <taxon>Bacteria</taxon>
        <taxon>Bacillati</taxon>
        <taxon>Actinomycetota</taxon>
        <taxon>Actinomycetes</taxon>
        <taxon>Mycobacteriales</taxon>
        <taxon>Nocardiaceae</taxon>
        <taxon>Nocardia</taxon>
    </lineage>
</organism>
<dbReference type="InterPro" id="IPR014710">
    <property type="entry name" value="RmlC-like_jellyroll"/>
</dbReference>
<keyword evidence="3" id="KW-1185">Reference proteome</keyword>
<dbReference type="SUPFAM" id="SSF48613">
    <property type="entry name" value="Heme oxygenase-like"/>
    <property type="match status" value="1"/>
</dbReference>
<dbReference type="InterPro" id="IPR011051">
    <property type="entry name" value="RmlC_Cupin_sf"/>
</dbReference>
<protein>
    <recommendedName>
        <fullName evidence="1">Cupin type-2 domain-containing protein</fullName>
    </recommendedName>
</protein>
<dbReference type="Gene3D" id="2.60.120.10">
    <property type="entry name" value="Jelly Rolls"/>
    <property type="match status" value="1"/>
</dbReference>
<evidence type="ECO:0000313" key="3">
    <source>
        <dbReference type="Proteomes" id="UP000076512"/>
    </source>
</evidence>
<dbReference type="Proteomes" id="UP000076512">
    <property type="component" value="Unassembled WGS sequence"/>
</dbReference>
<dbReference type="InterPro" id="IPR016084">
    <property type="entry name" value="Haem_Oase-like_multi-hlx"/>
</dbReference>
<dbReference type="Gene3D" id="1.20.910.10">
    <property type="entry name" value="Heme oxygenase-like"/>
    <property type="match status" value="1"/>
</dbReference>
<proteinExistence type="predicted"/>
<gene>
    <name evidence="2" type="ORF">AWN90_32280</name>
</gene>
<dbReference type="RefSeq" id="WP_067590508.1">
    <property type="nucleotide sequence ID" value="NZ_JABMCZ010000001.1"/>
</dbReference>
<sequence>MTEQDVPFVVRRTDVRAINSVAIDGVRHELGEQRDFRRDERLSGFLPEDGRTSLAWVRLQDGQILGDHAHPTKSMIIICTGSVRLTGDTEQLVEAGDIVCVPAGRLHGFRTLTGQSFDGLSVQFEGNGLYENEAEARVTFQNSFDSPAMTSTRAALTELRAYSADRCRKHQQGQLFRLFASGKLQNDGNLRSRFFSALYTFSRCFQRMVLTRQALVIDDALRLEYAGHLAEELGHDELLSTGFGVRAPAYDPILEAASNWFVAQMYGRDEAEKIVIVHMVVEASGHVFGTAAQPIFETRAAEGSYFDVHAEADDGHACLGQEYLANLSEARLRELRAICEKAWDQMDLVHDRIAAYTLAE</sequence>
<evidence type="ECO:0000259" key="1">
    <source>
        <dbReference type="Pfam" id="PF07883"/>
    </source>
</evidence>
<dbReference type="STRING" id="455432.AWN90_32280"/>
<dbReference type="OrthoDB" id="6979651at2"/>
<dbReference type="Pfam" id="PF07883">
    <property type="entry name" value="Cupin_2"/>
    <property type="match status" value="1"/>
</dbReference>
<feature type="domain" description="Cupin type-2" evidence="1">
    <location>
        <begin position="56"/>
        <end position="113"/>
    </location>
</feature>
<dbReference type="SUPFAM" id="SSF51182">
    <property type="entry name" value="RmlC-like cupins"/>
    <property type="match status" value="1"/>
</dbReference>
<name>A0A164MGH4_9NOCA</name>
<reference evidence="2 3" key="1">
    <citation type="submission" date="2016-04" db="EMBL/GenBank/DDBJ databases">
        <authorList>
            <person name="Evans L.H."/>
            <person name="Alamgir A."/>
            <person name="Owens N."/>
            <person name="Weber N.D."/>
            <person name="Virtaneva K."/>
            <person name="Barbian K."/>
            <person name="Babar A."/>
            <person name="Rosenke K."/>
        </authorList>
    </citation>
    <scope>NUCLEOTIDE SEQUENCE [LARGE SCALE GENOMIC DNA]</scope>
    <source>
        <strain evidence="2 3">IFM 0406</strain>
    </source>
</reference>
<dbReference type="AlphaFoldDB" id="A0A164MGH4"/>
<dbReference type="EMBL" id="LWGR01000007">
    <property type="protein sequence ID" value="KZM73337.1"/>
    <property type="molecule type" value="Genomic_DNA"/>
</dbReference>
<accession>A0A164MGH4</accession>
<comment type="caution">
    <text evidence="2">The sequence shown here is derived from an EMBL/GenBank/DDBJ whole genome shotgun (WGS) entry which is preliminary data.</text>
</comment>
<evidence type="ECO:0000313" key="2">
    <source>
        <dbReference type="EMBL" id="KZM73337.1"/>
    </source>
</evidence>
<dbReference type="InterPro" id="IPR013096">
    <property type="entry name" value="Cupin_2"/>
</dbReference>